<reference evidence="1" key="1">
    <citation type="submission" date="2021-06" db="EMBL/GenBank/DDBJ databases">
        <authorList>
            <person name="Kallberg Y."/>
            <person name="Tangrot J."/>
            <person name="Rosling A."/>
        </authorList>
    </citation>
    <scope>NUCLEOTIDE SEQUENCE</scope>
    <source>
        <strain evidence="1">AU212A</strain>
    </source>
</reference>
<dbReference type="Proteomes" id="UP000789860">
    <property type="component" value="Unassembled WGS sequence"/>
</dbReference>
<comment type="caution">
    <text evidence="1">The sequence shown here is derived from an EMBL/GenBank/DDBJ whole genome shotgun (WGS) entry which is preliminary data.</text>
</comment>
<gene>
    <name evidence="1" type="ORF">SCALOS_LOCUS5319</name>
</gene>
<name>A0ACA9LZG5_9GLOM</name>
<accession>A0ACA9LZG5</accession>
<proteinExistence type="predicted"/>
<sequence>MAAFSCLLCSEIYDTKKKLQNHERNKHKNNKFIPHRHILQQPSNETLSFYQDTIIIHLKKSLGFNRRLIGKKYITIDAFPESVFLFLFENEDRFKYIPSQRKYYCTLEGATGSEKLKSIFKYNQIIFRENASTSTRGYILFEDNDSQYKVVFCWKQKEWKENNRLFLTRTLSINFTTDSSEFVD</sequence>
<protein>
    <submittedName>
        <fullName evidence="1">6191_t:CDS:1</fullName>
    </submittedName>
</protein>
<organism evidence="1 2">
    <name type="scientific">Scutellospora calospora</name>
    <dbReference type="NCBI Taxonomy" id="85575"/>
    <lineage>
        <taxon>Eukaryota</taxon>
        <taxon>Fungi</taxon>
        <taxon>Fungi incertae sedis</taxon>
        <taxon>Mucoromycota</taxon>
        <taxon>Glomeromycotina</taxon>
        <taxon>Glomeromycetes</taxon>
        <taxon>Diversisporales</taxon>
        <taxon>Gigasporaceae</taxon>
        <taxon>Scutellospora</taxon>
    </lineage>
</organism>
<keyword evidence="2" id="KW-1185">Reference proteome</keyword>
<dbReference type="EMBL" id="CAJVPM010008463">
    <property type="protein sequence ID" value="CAG8555224.1"/>
    <property type="molecule type" value="Genomic_DNA"/>
</dbReference>
<feature type="non-terminal residue" evidence="1">
    <location>
        <position position="184"/>
    </location>
</feature>
<evidence type="ECO:0000313" key="2">
    <source>
        <dbReference type="Proteomes" id="UP000789860"/>
    </source>
</evidence>
<feature type="non-terminal residue" evidence="1">
    <location>
        <position position="1"/>
    </location>
</feature>
<evidence type="ECO:0000313" key="1">
    <source>
        <dbReference type="EMBL" id="CAG8555224.1"/>
    </source>
</evidence>